<feature type="transmembrane region" description="Helical" evidence="6">
    <location>
        <begin position="21"/>
        <end position="42"/>
    </location>
</feature>
<dbReference type="InterPro" id="IPR018503">
    <property type="entry name" value="Tetraspanin_CS"/>
</dbReference>
<comment type="caution">
    <text evidence="7">The sequence shown here is derived from an EMBL/GenBank/DDBJ whole genome shotgun (WGS) entry which is preliminary data.</text>
</comment>
<dbReference type="PANTHER" id="PTHR19282">
    <property type="entry name" value="TETRASPANIN"/>
    <property type="match status" value="1"/>
</dbReference>
<keyword evidence="3 6" id="KW-0812">Transmembrane</keyword>
<sequence>MRPKMAVERDGGGCLRVTVSIFSIYYWASALAHVFLGLWMLLDPKRNYILDLVHFSENDPLLKASAYVSLATGSAMLLVGFIGLCGAVNRNKFLLFMFSIFLVLTFLADVAMGTLSLFYKDKFSNNYMETYLSNMTHNRYSRDRWVEPILDTIQFYIYSTKENLREIVKTKYGVMLEVEENRQATDFIDKLQFYENCCGSLGPSDFIGSQWSSSVSLEAFDAEPPLFPVSCCTQISGASALNLLAKSYSRCQQIGAHLQWRHATQQCCGGKGPLDYKDSFWYITNTIRGTRSFVPPSCCKQAQVGRAWAPMPIDPMCITYGYFSPAFKTSVNTEGCHEKLQAWFNEQIWIFVGFGFGSALTMMLGICLTCCLISKIRTYFYIKDDDY</sequence>
<dbReference type="AlphaFoldDB" id="A0A9P1NBG6"/>
<dbReference type="PRINTS" id="PR00259">
    <property type="entry name" value="TMFOUR"/>
</dbReference>
<dbReference type="Pfam" id="PF00335">
    <property type="entry name" value="Tetraspanin"/>
    <property type="match status" value="2"/>
</dbReference>
<accession>A0A9P1NBG6</accession>
<keyword evidence="4 6" id="KW-1133">Transmembrane helix</keyword>
<evidence type="ECO:0000256" key="2">
    <source>
        <dbReference type="ARBA" id="ARBA00006840"/>
    </source>
</evidence>
<dbReference type="EMBL" id="CANHGI010000006">
    <property type="protein sequence ID" value="CAI5455337.1"/>
    <property type="molecule type" value="Genomic_DNA"/>
</dbReference>
<comment type="subcellular location">
    <subcellularLocation>
        <location evidence="1">Membrane</location>
        <topology evidence="1">Multi-pass membrane protein</topology>
    </subcellularLocation>
</comment>
<evidence type="ECO:0000256" key="5">
    <source>
        <dbReference type="ARBA" id="ARBA00023136"/>
    </source>
</evidence>
<name>A0A9P1NBG6_9PELO</name>
<dbReference type="Gene3D" id="1.10.1450.10">
    <property type="entry name" value="Tetraspanin"/>
    <property type="match status" value="1"/>
</dbReference>
<protein>
    <recommendedName>
        <fullName evidence="9">Tetraspanin</fullName>
    </recommendedName>
</protein>
<feature type="transmembrane region" description="Helical" evidence="6">
    <location>
        <begin position="93"/>
        <end position="119"/>
    </location>
</feature>
<organism evidence="7 8">
    <name type="scientific">Caenorhabditis angaria</name>
    <dbReference type="NCBI Taxonomy" id="860376"/>
    <lineage>
        <taxon>Eukaryota</taxon>
        <taxon>Metazoa</taxon>
        <taxon>Ecdysozoa</taxon>
        <taxon>Nematoda</taxon>
        <taxon>Chromadorea</taxon>
        <taxon>Rhabditida</taxon>
        <taxon>Rhabditina</taxon>
        <taxon>Rhabditomorpha</taxon>
        <taxon>Rhabditoidea</taxon>
        <taxon>Rhabditidae</taxon>
        <taxon>Peloderinae</taxon>
        <taxon>Caenorhabditis</taxon>
    </lineage>
</organism>
<dbReference type="InterPro" id="IPR008952">
    <property type="entry name" value="Tetraspanin_EC2_sf"/>
</dbReference>
<evidence type="ECO:0000256" key="6">
    <source>
        <dbReference type="SAM" id="Phobius"/>
    </source>
</evidence>
<feature type="transmembrane region" description="Helical" evidence="6">
    <location>
        <begin position="64"/>
        <end position="86"/>
    </location>
</feature>
<proteinExistence type="inferred from homology"/>
<evidence type="ECO:0000313" key="7">
    <source>
        <dbReference type="EMBL" id="CAI5455337.1"/>
    </source>
</evidence>
<dbReference type="PANTHER" id="PTHR19282:SF555">
    <property type="entry name" value="TETRASPANIN-2A"/>
    <property type="match status" value="1"/>
</dbReference>
<comment type="similarity">
    <text evidence="2">Belongs to the tetraspanin (TM4SF) family.</text>
</comment>
<dbReference type="InterPro" id="IPR018499">
    <property type="entry name" value="Tetraspanin/Peripherin"/>
</dbReference>
<dbReference type="Proteomes" id="UP001152747">
    <property type="component" value="Unassembled WGS sequence"/>
</dbReference>
<keyword evidence="8" id="KW-1185">Reference proteome</keyword>
<evidence type="ECO:0000313" key="8">
    <source>
        <dbReference type="Proteomes" id="UP001152747"/>
    </source>
</evidence>
<feature type="transmembrane region" description="Helical" evidence="6">
    <location>
        <begin position="348"/>
        <end position="373"/>
    </location>
</feature>
<dbReference type="PROSITE" id="PS00421">
    <property type="entry name" value="TM4_1"/>
    <property type="match status" value="1"/>
</dbReference>
<keyword evidence="5 6" id="KW-0472">Membrane</keyword>
<evidence type="ECO:0008006" key="9">
    <source>
        <dbReference type="Google" id="ProtNLM"/>
    </source>
</evidence>
<evidence type="ECO:0000256" key="1">
    <source>
        <dbReference type="ARBA" id="ARBA00004141"/>
    </source>
</evidence>
<dbReference type="SUPFAM" id="SSF48652">
    <property type="entry name" value="Tetraspanin"/>
    <property type="match status" value="2"/>
</dbReference>
<evidence type="ECO:0000256" key="4">
    <source>
        <dbReference type="ARBA" id="ARBA00022989"/>
    </source>
</evidence>
<evidence type="ECO:0000256" key="3">
    <source>
        <dbReference type="ARBA" id="ARBA00022692"/>
    </source>
</evidence>
<dbReference type="GO" id="GO:0005886">
    <property type="term" value="C:plasma membrane"/>
    <property type="evidence" value="ECO:0007669"/>
    <property type="project" value="TreeGrafter"/>
</dbReference>
<dbReference type="OrthoDB" id="10033535at2759"/>
<gene>
    <name evidence="7" type="ORF">CAMP_LOCUS17974</name>
</gene>
<reference evidence="7" key="1">
    <citation type="submission" date="2022-11" db="EMBL/GenBank/DDBJ databases">
        <authorList>
            <person name="Kikuchi T."/>
        </authorList>
    </citation>
    <scope>NUCLEOTIDE SEQUENCE</scope>
    <source>
        <strain evidence="7">PS1010</strain>
    </source>
</reference>